<proteinExistence type="predicted"/>
<dbReference type="PANTHER" id="PTHR28358">
    <property type="entry name" value="TRANSMEMBRANE PROTEIN 127"/>
    <property type="match status" value="1"/>
</dbReference>
<keyword evidence="1" id="KW-1133">Transmembrane helix</keyword>
<keyword evidence="1" id="KW-0812">Transmembrane</keyword>
<dbReference type="Gene3D" id="1.20.140.150">
    <property type="match status" value="1"/>
</dbReference>
<keyword evidence="1" id="KW-0472">Membrane</keyword>
<dbReference type="InterPro" id="IPR033331">
    <property type="entry name" value="TMEM127"/>
</dbReference>
<feature type="transmembrane region" description="Helical" evidence="1">
    <location>
        <begin position="159"/>
        <end position="182"/>
    </location>
</feature>
<dbReference type="PANTHER" id="PTHR28358:SF1">
    <property type="entry name" value="TRANSMEMBRANE PROTEIN 127"/>
    <property type="match status" value="1"/>
</dbReference>
<dbReference type="EMBL" id="CAJFCJ010000006">
    <property type="protein sequence ID" value="CAD5115347.1"/>
    <property type="molecule type" value="Genomic_DNA"/>
</dbReference>
<dbReference type="GO" id="GO:0008285">
    <property type="term" value="P:negative regulation of cell population proliferation"/>
    <property type="evidence" value="ECO:0007669"/>
    <property type="project" value="InterPro"/>
</dbReference>
<comment type="caution">
    <text evidence="3">The sequence shown here is derived from an EMBL/GenBank/DDBJ whole genome shotgun (WGS) entry which is preliminary data.</text>
</comment>
<organism evidence="3 4">
    <name type="scientific">Dimorphilus gyrociliatus</name>
    <dbReference type="NCBI Taxonomy" id="2664684"/>
    <lineage>
        <taxon>Eukaryota</taxon>
        <taxon>Metazoa</taxon>
        <taxon>Spiralia</taxon>
        <taxon>Lophotrochozoa</taxon>
        <taxon>Annelida</taxon>
        <taxon>Polychaeta</taxon>
        <taxon>Polychaeta incertae sedis</taxon>
        <taxon>Dinophilidae</taxon>
        <taxon>Dimorphilus</taxon>
    </lineage>
</organism>
<protein>
    <submittedName>
        <fullName evidence="3">DgyrCDS4327</fullName>
    </submittedName>
</protein>
<dbReference type="GO" id="GO:0032007">
    <property type="term" value="P:negative regulation of TOR signaling"/>
    <property type="evidence" value="ECO:0007669"/>
    <property type="project" value="InterPro"/>
</dbReference>
<dbReference type="Pfam" id="PF20517">
    <property type="entry name" value="TMEM127"/>
    <property type="match status" value="1"/>
</dbReference>
<evidence type="ECO:0000313" key="3">
    <source>
        <dbReference type="EMBL" id="CAD5115347.1"/>
    </source>
</evidence>
<feature type="transmembrane region" description="Helical" evidence="1">
    <location>
        <begin position="113"/>
        <end position="135"/>
    </location>
</feature>
<evidence type="ECO:0000313" key="4">
    <source>
        <dbReference type="Proteomes" id="UP000549394"/>
    </source>
</evidence>
<gene>
    <name evidence="3" type="ORF">DGYR_LOCUS4098</name>
</gene>
<dbReference type="InterPro" id="IPR046795">
    <property type="entry name" value="TMEM127_TM"/>
</dbReference>
<evidence type="ECO:0000256" key="1">
    <source>
        <dbReference type="SAM" id="Phobius"/>
    </source>
</evidence>
<dbReference type="AlphaFoldDB" id="A0A7I8VI39"/>
<feature type="domain" description="Transmembrane protein 127 transmembrane region" evidence="2">
    <location>
        <begin position="68"/>
        <end position="180"/>
    </location>
</feature>
<keyword evidence="4" id="KW-1185">Reference proteome</keyword>
<name>A0A7I8VI39_9ANNE</name>
<accession>A0A7I8VI39</accession>
<dbReference type="OrthoDB" id="10030622at2759"/>
<dbReference type="Proteomes" id="UP000549394">
    <property type="component" value="Unassembled WGS sequence"/>
</dbReference>
<feature type="transmembrane region" description="Helical" evidence="1">
    <location>
        <begin position="79"/>
        <end position="101"/>
    </location>
</feature>
<dbReference type="GO" id="GO:0016020">
    <property type="term" value="C:membrane"/>
    <property type="evidence" value="ECO:0007669"/>
    <property type="project" value="TreeGrafter"/>
</dbReference>
<sequence length="218" mass="24734">MVVLCAAIAEPNWFHITGGECKYFDHKELLHLGAQQFFYDGSFLKPYNKEISTIYRYGNRNSELLINCVTKPIVKAMKAILTLCILAFLFSLIQFSLDLISPADKGFRFARRNGMFSIFSAVTIVVICGLCYHVAESLHKFQRNLKSSGGNQVMIRFDISFYLISAAGGCSIFSTAANILYLRKFYRTPRRIFENELGPPIFSDVQPPPYESPPPYEP</sequence>
<reference evidence="3 4" key="1">
    <citation type="submission" date="2020-08" db="EMBL/GenBank/DDBJ databases">
        <authorList>
            <person name="Hejnol A."/>
        </authorList>
    </citation>
    <scope>NUCLEOTIDE SEQUENCE [LARGE SCALE GENOMIC DNA]</scope>
</reference>
<evidence type="ECO:0000259" key="2">
    <source>
        <dbReference type="Pfam" id="PF20517"/>
    </source>
</evidence>